<dbReference type="AlphaFoldDB" id="A0A9N7UIJ1"/>
<organism evidence="2 3">
    <name type="scientific">Pleuronectes platessa</name>
    <name type="common">European plaice</name>
    <dbReference type="NCBI Taxonomy" id="8262"/>
    <lineage>
        <taxon>Eukaryota</taxon>
        <taxon>Metazoa</taxon>
        <taxon>Chordata</taxon>
        <taxon>Craniata</taxon>
        <taxon>Vertebrata</taxon>
        <taxon>Euteleostomi</taxon>
        <taxon>Actinopterygii</taxon>
        <taxon>Neopterygii</taxon>
        <taxon>Teleostei</taxon>
        <taxon>Neoteleostei</taxon>
        <taxon>Acanthomorphata</taxon>
        <taxon>Carangaria</taxon>
        <taxon>Pleuronectiformes</taxon>
        <taxon>Pleuronectoidei</taxon>
        <taxon>Pleuronectidae</taxon>
        <taxon>Pleuronectes</taxon>
    </lineage>
</organism>
<evidence type="ECO:0000313" key="2">
    <source>
        <dbReference type="EMBL" id="CAB1431052.1"/>
    </source>
</evidence>
<proteinExistence type="predicted"/>
<accession>A0A9N7UIJ1</accession>
<dbReference type="Proteomes" id="UP001153269">
    <property type="component" value="Unassembled WGS sequence"/>
</dbReference>
<protein>
    <submittedName>
        <fullName evidence="2">Uncharacterized protein</fullName>
    </submittedName>
</protein>
<gene>
    <name evidence="2" type="ORF">PLEPLA_LOCUS19048</name>
</gene>
<feature type="region of interest" description="Disordered" evidence="1">
    <location>
        <begin position="1"/>
        <end position="67"/>
    </location>
</feature>
<comment type="caution">
    <text evidence="2">The sequence shown here is derived from an EMBL/GenBank/DDBJ whole genome shotgun (WGS) entry which is preliminary data.</text>
</comment>
<feature type="region of interest" description="Disordered" evidence="1">
    <location>
        <begin position="88"/>
        <end position="113"/>
    </location>
</feature>
<name>A0A9N7UIJ1_PLEPL</name>
<evidence type="ECO:0000313" key="3">
    <source>
        <dbReference type="Proteomes" id="UP001153269"/>
    </source>
</evidence>
<feature type="compositionally biased region" description="Basic and acidic residues" evidence="1">
    <location>
        <begin position="7"/>
        <end position="29"/>
    </location>
</feature>
<dbReference type="EMBL" id="CADEAL010001302">
    <property type="protein sequence ID" value="CAB1431052.1"/>
    <property type="molecule type" value="Genomic_DNA"/>
</dbReference>
<feature type="compositionally biased region" description="Acidic residues" evidence="1">
    <location>
        <begin position="104"/>
        <end position="113"/>
    </location>
</feature>
<keyword evidence="3" id="KW-1185">Reference proteome</keyword>
<sequence>MARNKLKKNEDIENIKRTAKHGSEQDASRQRMTPIDGRRGAGKNVGEGNDEYWRTSLSPAGTEPACSRGVPEAIKAVNCQRLHSKDAAAHYKEPRPGIVPFRYDEDEHAEEED</sequence>
<evidence type="ECO:0000256" key="1">
    <source>
        <dbReference type="SAM" id="MobiDB-lite"/>
    </source>
</evidence>
<reference evidence="2" key="1">
    <citation type="submission" date="2020-03" db="EMBL/GenBank/DDBJ databases">
        <authorList>
            <person name="Weist P."/>
        </authorList>
    </citation>
    <scope>NUCLEOTIDE SEQUENCE</scope>
</reference>